<dbReference type="EMBL" id="CM000581">
    <property type="protein sequence ID" value="EWG43383.1"/>
    <property type="molecule type" value="Genomic_DNA"/>
</dbReference>
<protein>
    <recommendedName>
        <fullName evidence="4">Secreted peptide</fullName>
    </recommendedName>
</protein>
<dbReference type="VEuPathDB" id="FungiDB:FVEG_15564"/>
<dbReference type="Proteomes" id="UP000009096">
    <property type="component" value="Chromosome 4"/>
</dbReference>
<evidence type="ECO:0008006" key="4">
    <source>
        <dbReference type="Google" id="ProtNLM"/>
    </source>
</evidence>
<keyword evidence="3" id="KW-1185">Reference proteome</keyword>
<evidence type="ECO:0000256" key="1">
    <source>
        <dbReference type="SAM" id="SignalP"/>
    </source>
</evidence>
<proteinExistence type="predicted"/>
<reference evidence="2 3" key="1">
    <citation type="journal article" date="2010" name="Nature">
        <title>Comparative genomics reveals mobile pathogenicity chromosomes in Fusarium.</title>
        <authorList>
            <person name="Ma L.J."/>
            <person name="van der Does H.C."/>
            <person name="Borkovich K.A."/>
            <person name="Coleman J.J."/>
            <person name="Daboussi M.J."/>
            <person name="Di Pietro A."/>
            <person name="Dufresne M."/>
            <person name="Freitag M."/>
            <person name="Grabherr M."/>
            <person name="Henrissat B."/>
            <person name="Houterman P.M."/>
            <person name="Kang S."/>
            <person name="Shim W.B."/>
            <person name="Woloshuk C."/>
            <person name="Xie X."/>
            <person name="Xu J.R."/>
            <person name="Antoniw J."/>
            <person name="Baker S.E."/>
            <person name="Bluhm B.H."/>
            <person name="Breakspear A."/>
            <person name="Brown D.W."/>
            <person name="Butchko R.A."/>
            <person name="Chapman S."/>
            <person name="Coulson R."/>
            <person name="Coutinho P.M."/>
            <person name="Danchin E.G."/>
            <person name="Diener A."/>
            <person name="Gale L.R."/>
            <person name="Gardiner D.M."/>
            <person name="Goff S."/>
            <person name="Hammond-Kosack K.E."/>
            <person name="Hilburn K."/>
            <person name="Hua-Van A."/>
            <person name="Jonkers W."/>
            <person name="Kazan K."/>
            <person name="Kodira C.D."/>
            <person name="Koehrsen M."/>
            <person name="Kumar L."/>
            <person name="Lee Y.H."/>
            <person name="Li L."/>
            <person name="Manners J.M."/>
            <person name="Miranda-Saavedra D."/>
            <person name="Mukherjee M."/>
            <person name="Park G."/>
            <person name="Park J."/>
            <person name="Park S.Y."/>
            <person name="Proctor R.H."/>
            <person name="Regev A."/>
            <person name="Ruiz-Roldan M.C."/>
            <person name="Sain D."/>
            <person name="Sakthikumar S."/>
            <person name="Sykes S."/>
            <person name="Schwartz D.C."/>
            <person name="Turgeon B.G."/>
            <person name="Wapinski I."/>
            <person name="Yoder O."/>
            <person name="Young S."/>
            <person name="Zeng Q."/>
            <person name="Zhou S."/>
            <person name="Galagan J."/>
            <person name="Cuomo C.A."/>
            <person name="Kistler H.C."/>
            <person name="Rep M."/>
        </authorList>
    </citation>
    <scope>NUCLEOTIDE SEQUENCE [LARGE SCALE GENOMIC DNA]</scope>
    <source>
        <strain evidence="3">M3125 / FGSC 7600</strain>
    </source>
</reference>
<keyword evidence="1" id="KW-0732">Signal</keyword>
<dbReference type="KEGG" id="fvr:FVEG_15564"/>
<dbReference type="AlphaFoldDB" id="W7LVY0"/>
<name>W7LVY0_GIBM7</name>
<feature type="chain" id="PRO_5004898225" description="Secreted peptide" evidence="1">
    <location>
        <begin position="22"/>
        <end position="100"/>
    </location>
</feature>
<organism evidence="2 3">
    <name type="scientific">Gibberella moniliformis (strain M3125 / FGSC 7600)</name>
    <name type="common">Maize ear and stalk rot fungus</name>
    <name type="synonym">Fusarium verticillioides</name>
    <dbReference type="NCBI Taxonomy" id="334819"/>
    <lineage>
        <taxon>Eukaryota</taxon>
        <taxon>Fungi</taxon>
        <taxon>Dikarya</taxon>
        <taxon>Ascomycota</taxon>
        <taxon>Pezizomycotina</taxon>
        <taxon>Sordariomycetes</taxon>
        <taxon>Hypocreomycetidae</taxon>
        <taxon>Hypocreales</taxon>
        <taxon>Nectriaceae</taxon>
        <taxon>Fusarium</taxon>
        <taxon>Fusarium fujikuroi species complex</taxon>
    </lineage>
</organism>
<feature type="signal peptide" evidence="1">
    <location>
        <begin position="1"/>
        <end position="21"/>
    </location>
</feature>
<evidence type="ECO:0000313" key="3">
    <source>
        <dbReference type="Proteomes" id="UP000009096"/>
    </source>
</evidence>
<dbReference type="GeneID" id="30072440"/>
<evidence type="ECO:0000313" key="2">
    <source>
        <dbReference type="EMBL" id="EWG43383.1"/>
    </source>
</evidence>
<sequence>MSMVAVGFVLFLFPTTPLVDAAPTSDLPVSPVVGNSIGGWLSILGNTNEVEASTGVIASGSSAFPTAGGISAVFCFIISAWLRFSCISVLGPVGRLLCSC</sequence>
<accession>W7LVY0</accession>
<dbReference type="EMBL" id="DS022246">
    <property type="protein sequence ID" value="EWG43383.1"/>
    <property type="molecule type" value="Genomic_DNA"/>
</dbReference>
<dbReference type="RefSeq" id="XP_018749574.1">
    <property type="nucleotide sequence ID" value="XM_018904717.1"/>
</dbReference>
<gene>
    <name evidence="2" type="ORF">FVEG_15564</name>
</gene>